<evidence type="ECO:0000313" key="1">
    <source>
        <dbReference type="EMBL" id="GFN99865.1"/>
    </source>
</evidence>
<proteinExistence type="predicted"/>
<accession>A0AAV3ZZA7</accession>
<sequence length="99" mass="11308">MAAAVFNLEEILPYPSSRESCLSNKRKLNVFNLTVYDYRDGQGFCHIWSEVEALRGSNEIVSSVDNYLKRLKEQSIQEVVSFSDSCGGQNRTKNFFSML</sequence>
<dbReference type="EMBL" id="BLXT01003024">
    <property type="protein sequence ID" value="GFN99865.1"/>
    <property type="molecule type" value="Genomic_DNA"/>
</dbReference>
<dbReference type="PANTHER" id="PTHR10773:SF19">
    <property type="match status" value="1"/>
</dbReference>
<reference evidence="1 2" key="1">
    <citation type="journal article" date="2021" name="Elife">
        <title>Chloroplast acquisition without the gene transfer in kleptoplastic sea slugs, Plakobranchus ocellatus.</title>
        <authorList>
            <person name="Maeda T."/>
            <person name="Takahashi S."/>
            <person name="Yoshida T."/>
            <person name="Shimamura S."/>
            <person name="Takaki Y."/>
            <person name="Nagai Y."/>
            <person name="Toyoda A."/>
            <person name="Suzuki Y."/>
            <person name="Arimoto A."/>
            <person name="Ishii H."/>
            <person name="Satoh N."/>
            <person name="Nishiyama T."/>
            <person name="Hasebe M."/>
            <person name="Maruyama T."/>
            <person name="Minagawa J."/>
            <person name="Obokata J."/>
            <person name="Shigenobu S."/>
        </authorList>
    </citation>
    <scope>NUCLEOTIDE SEQUENCE [LARGE SCALE GENOMIC DNA]</scope>
</reference>
<name>A0AAV3ZZA7_9GAST</name>
<dbReference type="AlphaFoldDB" id="A0AAV3ZZA7"/>
<protein>
    <submittedName>
        <fullName evidence="1">Uncharacterized protein</fullName>
    </submittedName>
</protein>
<evidence type="ECO:0000313" key="2">
    <source>
        <dbReference type="Proteomes" id="UP000735302"/>
    </source>
</evidence>
<gene>
    <name evidence="1" type="ORF">PoB_002637100</name>
</gene>
<dbReference type="PANTHER" id="PTHR10773">
    <property type="entry name" value="DNA-DIRECTED RNA POLYMERASES I, II, AND III SUBUNIT RPABC2"/>
    <property type="match status" value="1"/>
</dbReference>
<comment type="caution">
    <text evidence="1">The sequence shown here is derived from an EMBL/GenBank/DDBJ whole genome shotgun (WGS) entry which is preliminary data.</text>
</comment>
<organism evidence="1 2">
    <name type="scientific">Plakobranchus ocellatus</name>
    <dbReference type="NCBI Taxonomy" id="259542"/>
    <lineage>
        <taxon>Eukaryota</taxon>
        <taxon>Metazoa</taxon>
        <taxon>Spiralia</taxon>
        <taxon>Lophotrochozoa</taxon>
        <taxon>Mollusca</taxon>
        <taxon>Gastropoda</taxon>
        <taxon>Heterobranchia</taxon>
        <taxon>Euthyneura</taxon>
        <taxon>Panpulmonata</taxon>
        <taxon>Sacoglossa</taxon>
        <taxon>Placobranchoidea</taxon>
        <taxon>Plakobranchidae</taxon>
        <taxon>Plakobranchus</taxon>
    </lineage>
</organism>
<keyword evidence="2" id="KW-1185">Reference proteome</keyword>
<dbReference type="Proteomes" id="UP000735302">
    <property type="component" value="Unassembled WGS sequence"/>
</dbReference>